<dbReference type="Proteomes" id="UP000694865">
    <property type="component" value="Unplaced"/>
</dbReference>
<dbReference type="PROSITE" id="PS50262">
    <property type="entry name" value="G_PROTEIN_RECEP_F1_2"/>
    <property type="match status" value="1"/>
</dbReference>
<evidence type="ECO:0000256" key="8">
    <source>
        <dbReference type="ARBA" id="ARBA00023224"/>
    </source>
</evidence>
<evidence type="ECO:0000256" key="4">
    <source>
        <dbReference type="ARBA" id="ARBA00022989"/>
    </source>
</evidence>
<feature type="transmembrane region" description="Helical" evidence="10">
    <location>
        <begin position="218"/>
        <end position="236"/>
    </location>
</feature>
<comment type="subcellular location">
    <subcellularLocation>
        <location evidence="1">Cell membrane</location>
        <topology evidence="1">Multi-pass membrane protein</topology>
    </subcellularLocation>
</comment>
<dbReference type="Gene3D" id="1.20.1070.10">
    <property type="entry name" value="Rhodopsin 7-helix transmembrane proteins"/>
    <property type="match status" value="1"/>
</dbReference>
<keyword evidence="12" id="KW-1185">Reference proteome</keyword>
<dbReference type="InterPro" id="IPR017452">
    <property type="entry name" value="GPCR_Rhodpsn_7TM"/>
</dbReference>
<evidence type="ECO:0000256" key="6">
    <source>
        <dbReference type="ARBA" id="ARBA00023136"/>
    </source>
</evidence>
<gene>
    <name evidence="13" type="primary">LOC100368149</name>
</gene>
<accession>A0ABM0GWR6</accession>
<evidence type="ECO:0000313" key="13">
    <source>
        <dbReference type="RefSeq" id="XP_002739034.1"/>
    </source>
</evidence>
<evidence type="ECO:0000256" key="9">
    <source>
        <dbReference type="SAM" id="MobiDB-lite"/>
    </source>
</evidence>
<keyword evidence="8" id="KW-0807">Transducer</keyword>
<evidence type="ECO:0000256" key="3">
    <source>
        <dbReference type="ARBA" id="ARBA00022692"/>
    </source>
</evidence>
<dbReference type="GeneID" id="100368149"/>
<feature type="compositionally biased region" description="Polar residues" evidence="9">
    <location>
        <begin position="476"/>
        <end position="493"/>
    </location>
</feature>
<keyword evidence="7" id="KW-0675">Receptor</keyword>
<feature type="transmembrane region" description="Helical" evidence="10">
    <location>
        <begin position="100"/>
        <end position="124"/>
    </location>
</feature>
<feature type="domain" description="G-protein coupled receptors family 1 profile" evidence="11">
    <location>
        <begin position="116"/>
        <end position="369"/>
    </location>
</feature>
<protein>
    <submittedName>
        <fullName evidence="13">Somatostatin receptor type 2-like</fullName>
    </submittedName>
</protein>
<feature type="transmembrane region" description="Helical" evidence="10">
    <location>
        <begin position="349"/>
        <end position="372"/>
    </location>
</feature>
<dbReference type="PRINTS" id="PR01157">
    <property type="entry name" value="P2YPURNOCPTR"/>
</dbReference>
<dbReference type="PANTHER" id="PTHR24229:SF40">
    <property type="entry name" value="ALLATOSTATIN C RECEPTOR 1-RELATED"/>
    <property type="match status" value="1"/>
</dbReference>
<evidence type="ECO:0000256" key="7">
    <source>
        <dbReference type="ARBA" id="ARBA00023170"/>
    </source>
</evidence>
<feature type="region of interest" description="Disordered" evidence="9">
    <location>
        <begin position="466"/>
        <end position="493"/>
    </location>
</feature>
<feature type="transmembrane region" description="Helical" evidence="10">
    <location>
        <begin position="136"/>
        <end position="160"/>
    </location>
</feature>
<dbReference type="PRINTS" id="PR00237">
    <property type="entry name" value="GPCRRHODOPSN"/>
</dbReference>
<evidence type="ECO:0000256" key="10">
    <source>
        <dbReference type="SAM" id="Phobius"/>
    </source>
</evidence>
<keyword evidence="2" id="KW-1003">Cell membrane</keyword>
<evidence type="ECO:0000256" key="2">
    <source>
        <dbReference type="ARBA" id="ARBA00022475"/>
    </source>
</evidence>
<organism evidence="12 13">
    <name type="scientific">Saccoglossus kowalevskii</name>
    <name type="common">Acorn worm</name>
    <dbReference type="NCBI Taxonomy" id="10224"/>
    <lineage>
        <taxon>Eukaryota</taxon>
        <taxon>Metazoa</taxon>
        <taxon>Hemichordata</taxon>
        <taxon>Enteropneusta</taxon>
        <taxon>Harrimaniidae</taxon>
        <taxon>Saccoglossus</taxon>
    </lineage>
</organism>
<feature type="transmembrane region" description="Helical" evidence="10">
    <location>
        <begin position="262"/>
        <end position="285"/>
    </location>
</feature>
<sequence>MADENFTTWWSITTESATDTLSKGNVSELLNSTVETYTPSATSLLLSATEQLVTTLSSWNVTPNTNGTTGSMFSPPPNDNGSWYPALPDWWATLNDRIGIILPICYGIIFGCGFIGNLLVILVLTKYSSMKTLPNIYILNLSIADFLFMFTIPFLSYQFIANKWIFGAAMCKIVMAFDGMNQFTGVFLLTAMSLDRYVAFVHPMKSLRIRTVRTTRTVCVTMWVLSALVCLPLWMYTKSDVSRYDNNTVCLLDWPEEVAKSFLIYAFLLGYVLPLIIISCCYFIIVKQILTSKQPGGNTSGVNRKGSRRVAMLVIVAVVTFAVCWLPFYATQLHFAFFLEGFPSMAAMISNYASICLSYGNSVINPIIYTFVGRNFKTNILRLLRCQGDSYKRSQSTYLSGSRATVRQQRNGTLNPTGVKNVLSTVSVNDSPTRSVDMMTFDNSAFKNASANTLAAGFSQSSTAKVTTNDHKVEPKSTSGNKDTVDGTSTTKMSPVISQRNDALVTTMPHTLPRDTESSGNGAAIIGDVACTGHVNLAMDNSDGETDSPVHTEA</sequence>
<reference evidence="13" key="1">
    <citation type="submission" date="2025-08" db="UniProtKB">
        <authorList>
            <consortium name="RefSeq"/>
        </authorList>
    </citation>
    <scope>IDENTIFICATION</scope>
    <source>
        <tissue evidence="13">Testes</tissue>
    </source>
</reference>
<keyword evidence="5" id="KW-0297">G-protein coupled receptor</keyword>
<keyword evidence="4 10" id="KW-1133">Transmembrane helix</keyword>
<keyword evidence="3 10" id="KW-0812">Transmembrane</keyword>
<dbReference type="SUPFAM" id="SSF81321">
    <property type="entry name" value="Family A G protein-coupled receptor-like"/>
    <property type="match status" value="1"/>
</dbReference>
<evidence type="ECO:0000256" key="1">
    <source>
        <dbReference type="ARBA" id="ARBA00004651"/>
    </source>
</evidence>
<feature type="transmembrane region" description="Helical" evidence="10">
    <location>
        <begin position="310"/>
        <end position="329"/>
    </location>
</feature>
<keyword evidence="6 10" id="KW-0472">Membrane</keyword>
<dbReference type="Pfam" id="PF00001">
    <property type="entry name" value="7tm_1"/>
    <property type="match status" value="1"/>
</dbReference>
<evidence type="ECO:0000313" key="12">
    <source>
        <dbReference type="Proteomes" id="UP000694865"/>
    </source>
</evidence>
<dbReference type="RefSeq" id="XP_002739034.1">
    <property type="nucleotide sequence ID" value="XM_002738988.1"/>
</dbReference>
<name>A0ABM0GWR6_SACKO</name>
<evidence type="ECO:0000259" key="11">
    <source>
        <dbReference type="PROSITE" id="PS50262"/>
    </source>
</evidence>
<dbReference type="PANTHER" id="PTHR24229">
    <property type="entry name" value="NEUROPEPTIDES RECEPTOR"/>
    <property type="match status" value="1"/>
</dbReference>
<evidence type="ECO:0000256" key="5">
    <source>
        <dbReference type="ARBA" id="ARBA00023040"/>
    </source>
</evidence>
<proteinExistence type="predicted"/>
<dbReference type="InterPro" id="IPR000276">
    <property type="entry name" value="GPCR_Rhodpsn"/>
</dbReference>